<feature type="domain" description="Primase C-terminal 2" evidence="3">
    <location>
        <begin position="11"/>
        <end position="80"/>
    </location>
</feature>
<name>A0AB74D8J2_9BURK</name>
<proteinExistence type="predicted"/>
<dbReference type="Pfam" id="PF06048">
    <property type="entry name" value="DUF927"/>
    <property type="match status" value="1"/>
</dbReference>
<dbReference type="InterPro" id="IPR034154">
    <property type="entry name" value="TOPRIM_DnaG/twinkle"/>
</dbReference>
<evidence type="ECO:0000313" key="6">
    <source>
        <dbReference type="Proteomes" id="UP000273734"/>
    </source>
</evidence>
<feature type="region of interest" description="Disordered" evidence="1">
    <location>
        <begin position="87"/>
        <end position="120"/>
    </location>
</feature>
<evidence type="ECO:0000313" key="5">
    <source>
        <dbReference type="EMBL" id="RQP79190.1"/>
    </source>
</evidence>
<feature type="compositionally biased region" description="Basic and acidic residues" evidence="1">
    <location>
        <begin position="106"/>
        <end position="120"/>
    </location>
</feature>
<reference evidence="5 6" key="1">
    <citation type="submission" date="2018-08" db="EMBL/GenBank/DDBJ databases">
        <title>Comparative analysis of Burkholderia isolates from Puerto Rico.</title>
        <authorList>
            <person name="Hall C."/>
            <person name="Sahl J."/>
            <person name="Wagner D."/>
        </authorList>
    </citation>
    <scope>NUCLEOTIDE SEQUENCE [LARGE SCALE GENOMIC DNA]</scope>
    <source>
        <strain evidence="5 6">Bp8964</strain>
    </source>
</reference>
<dbReference type="CDD" id="cd01029">
    <property type="entry name" value="TOPRIM_primases"/>
    <property type="match status" value="1"/>
</dbReference>
<comment type="caution">
    <text evidence="5">The sequence shown here is derived from an EMBL/GenBank/DDBJ whole genome shotgun (WGS) entry which is preliminary data.</text>
</comment>
<organism evidence="5 6">
    <name type="scientific">Burkholderia ubonensis</name>
    <dbReference type="NCBI Taxonomy" id="101571"/>
    <lineage>
        <taxon>Bacteria</taxon>
        <taxon>Pseudomonadati</taxon>
        <taxon>Pseudomonadota</taxon>
        <taxon>Betaproteobacteria</taxon>
        <taxon>Burkholderiales</taxon>
        <taxon>Burkholderiaceae</taxon>
        <taxon>Burkholderia</taxon>
        <taxon>Burkholderia cepacia complex</taxon>
    </lineage>
</organism>
<dbReference type="GO" id="GO:0016817">
    <property type="term" value="F:hydrolase activity, acting on acid anhydrides"/>
    <property type="evidence" value="ECO:0007669"/>
    <property type="project" value="InterPro"/>
</dbReference>
<dbReference type="Pfam" id="PF08707">
    <property type="entry name" value="PriCT_2"/>
    <property type="match status" value="1"/>
</dbReference>
<evidence type="ECO:0000259" key="2">
    <source>
        <dbReference type="Pfam" id="PF06048"/>
    </source>
</evidence>
<dbReference type="InterPro" id="IPR006171">
    <property type="entry name" value="TOPRIM_dom"/>
</dbReference>
<dbReference type="Proteomes" id="UP000273734">
    <property type="component" value="Unassembled WGS sequence"/>
</dbReference>
<evidence type="ECO:0000259" key="3">
    <source>
        <dbReference type="Pfam" id="PF08707"/>
    </source>
</evidence>
<accession>A0AB74D8J2</accession>
<dbReference type="EMBL" id="QTNY01000007">
    <property type="protein sequence ID" value="RQP79190.1"/>
    <property type="molecule type" value="Genomic_DNA"/>
</dbReference>
<gene>
    <name evidence="5" type="ORF">DF015_12345</name>
</gene>
<dbReference type="AlphaFoldDB" id="A0AB74D8J2"/>
<dbReference type="Pfam" id="PF13362">
    <property type="entry name" value="Toprim_3"/>
    <property type="match status" value="1"/>
</dbReference>
<feature type="domain" description="DUF927" evidence="2">
    <location>
        <begin position="366"/>
        <end position="629"/>
    </location>
</feature>
<evidence type="ECO:0000259" key="4">
    <source>
        <dbReference type="Pfam" id="PF13362"/>
    </source>
</evidence>
<dbReference type="InterPro" id="IPR009270">
    <property type="entry name" value="DUF927"/>
</dbReference>
<sequence length="906" mass="98282">MSVYVEEERIRAALSHVPADDRDTWVEMGMAVKAELGEAGFDFWDDWSRSASSYSENDAKSVWKSFRSGGITIASLFKRAMAHGYRESEPVTPLSDKERSRRRAERKREAAIAAETHQRTQAEAAAKARDLWEKAGAVHADHAYVRAKRIKPYGAKQLRDQLVVKLQDIDGEHHSSQYIQPTGTKSFQTGGRVSGCFATVSAGETPGAGTPLLIAEGYATACTLHEATGYPVAAAMNAGNLMSVAKTWRHRYPELAIVICTDDDTETAGNPGMTKAIAAAHAVGALLAVPVFGTSRPNDVSDFNDLHCIKGLDAVKQCIDAAIDQKHVPERDDEATSLPPVMGAPMESADDYVPPGFLVTERGVFYEEDDGTPHWICSPLHVRALVRDRASENWGRLLEWKDADGHPHVWAMPMEMLRSDGADMRGELARLGLDIAPGNKARNKLTEYVTCAKPKARGRCVTRTGWHDGAFVFPDRTIGEALERVIFQAESIMRTYSQSGTLDEWKSGVARFCVGNSRLMLAVSAAFASMLLEYSGQESGGLNFVGESSSGKTTALRAACSVFGGKEYMQRWRATANGLEGLASLHNDTLLVLDELAQVDAREAGEIAYMLANGSGKARAGRSGTARARQTWKLLFLSAGEIGLSQHLQSVGKKTKAGQEVRLVEIPADAGAGFGLFEQLHGAAGGAELSTAINEAAVKHYGTAAVAFLEALCRDRDEIGTWLKEEIRRFVDGNLPADSSGQAHRVCQRFALIGLAGEYATSTGITSWGEGDALRAAADCFAVWLDGRGGAGNQEKDSILSHVKAFFEAHEESRFSDLNDISDRPTINRAGFRRTGEAGVEYLVLPEVFKREICAGLDPKSAARALIEAGWIRPASNGWAQRAERLPGKGPTKVYVFTANIWEASR</sequence>
<feature type="domain" description="Toprim" evidence="4">
    <location>
        <begin position="212"/>
        <end position="311"/>
    </location>
</feature>
<dbReference type="InterPro" id="IPR014819">
    <property type="entry name" value="PriCT_2"/>
</dbReference>
<feature type="compositionally biased region" description="Basic and acidic residues" evidence="1">
    <location>
        <begin position="87"/>
        <end position="99"/>
    </location>
</feature>
<evidence type="ECO:0000256" key="1">
    <source>
        <dbReference type="SAM" id="MobiDB-lite"/>
    </source>
</evidence>
<dbReference type="RefSeq" id="WP_095412946.1">
    <property type="nucleotide sequence ID" value="NZ_NQMX01000056.1"/>
</dbReference>
<protein>
    <submittedName>
        <fullName evidence="5">DUF927 domain-containing protein</fullName>
    </submittedName>
</protein>